<feature type="transmembrane region" description="Helical" evidence="1">
    <location>
        <begin position="76"/>
        <end position="97"/>
    </location>
</feature>
<sequence length="130" mass="14400">MPRGRQVRHPQPASRWQTHQLPCPEWQHAVDQQALKIWTQALFRRHLQHLFGFTLFVCLIPRLLPGLREHISGLGIGLLPGPAAPLPILCVLLLLLLGVDLQQVLLQAAGDLAAHVLDEDAVVSGHCDQS</sequence>
<dbReference type="EMBL" id="JAKZEL010000023">
    <property type="protein sequence ID" value="KAI4531543.1"/>
    <property type="molecule type" value="Genomic_DNA"/>
</dbReference>
<proteinExistence type="predicted"/>
<keyword evidence="1" id="KW-0472">Membrane</keyword>
<evidence type="ECO:0000313" key="2">
    <source>
        <dbReference type="EMBL" id="KAI4531543.1"/>
    </source>
</evidence>
<keyword evidence="1" id="KW-0812">Transmembrane</keyword>
<protein>
    <submittedName>
        <fullName evidence="2">Uncharacterized protein</fullName>
    </submittedName>
</protein>
<dbReference type="AlphaFoldDB" id="A0AAD4TNR3"/>
<evidence type="ECO:0000313" key="3">
    <source>
        <dbReference type="Proteomes" id="UP001214576"/>
    </source>
</evidence>
<reference evidence="2" key="1">
    <citation type="submission" date="2022-03" db="EMBL/GenBank/DDBJ databases">
        <title>Genomic analyses of argali, domestic sheep and their hybrids provide insights into chromosomal evolution, heterosis and genetic basis of agronomic traits.</title>
        <authorList>
            <person name="Li M."/>
        </authorList>
    </citation>
    <scope>NUCLEOTIDE SEQUENCE</scope>
    <source>
        <strain evidence="2">CAU-MHL-2022a</strain>
        <tissue evidence="2">Skin</tissue>
    </source>
</reference>
<accession>A0AAD4TNR3</accession>
<gene>
    <name evidence="2" type="ORF">MG293_018057</name>
</gene>
<feature type="transmembrane region" description="Helical" evidence="1">
    <location>
        <begin position="46"/>
        <end position="64"/>
    </location>
</feature>
<comment type="caution">
    <text evidence="2">The sequence shown here is derived from an EMBL/GenBank/DDBJ whole genome shotgun (WGS) entry which is preliminary data.</text>
</comment>
<keyword evidence="3" id="KW-1185">Reference proteome</keyword>
<name>A0AAD4TNR3_OVIAM</name>
<dbReference type="Proteomes" id="UP001214576">
    <property type="component" value="Unassembled WGS sequence"/>
</dbReference>
<organism evidence="2 3">
    <name type="scientific">Ovis ammon polii</name>
    <dbReference type="NCBI Taxonomy" id="230172"/>
    <lineage>
        <taxon>Eukaryota</taxon>
        <taxon>Metazoa</taxon>
        <taxon>Chordata</taxon>
        <taxon>Craniata</taxon>
        <taxon>Vertebrata</taxon>
        <taxon>Euteleostomi</taxon>
        <taxon>Mammalia</taxon>
        <taxon>Eutheria</taxon>
        <taxon>Laurasiatheria</taxon>
        <taxon>Artiodactyla</taxon>
        <taxon>Ruminantia</taxon>
        <taxon>Pecora</taxon>
        <taxon>Bovidae</taxon>
        <taxon>Caprinae</taxon>
        <taxon>Ovis</taxon>
    </lineage>
</organism>
<evidence type="ECO:0000256" key="1">
    <source>
        <dbReference type="SAM" id="Phobius"/>
    </source>
</evidence>
<keyword evidence="1" id="KW-1133">Transmembrane helix</keyword>